<dbReference type="Pfam" id="PF00282">
    <property type="entry name" value="Pyridoxal_deC"/>
    <property type="match status" value="1"/>
</dbReference>
<dbReference type="Gene3D" id="3.90.1150.10">
    <property type="entry name" value="Aspartate Aminotransferase, domain 1"/>
    <property type="match status" value="1"/>
</dbReference>
<dbReference type="AlphaFoldDB" id="I3YG30"/>
<dbReference type="PANTHER" id="PTHR45677">
    <property type="entry name" value="GLUTAMATE DECARBOXYLASE-RELATED"/>
    <property type="match status" value="1"/>
</dbReference>
<dbReference type="InterPro" id="IPR002129">
    <property type="entry name" value="PyrdxlP-dep_de-COase"/>
</dbReference>
<dbReference type="GO" id="GO:0019752">
    <property type="term" value="P:carboxylic acid metabolic process"/>
    <property type="evidence" value="ECO:0007669"/>
    <property type="project" value="InterPro"/>
</dbReference>
<dbReference type="GO" id="GO:0030170">
    <property type="term" value="F:pyridoxal phosphate binding"/>
    <property type="evidence" value="ECO:0007669"/>
    <property type="project" value="InterPro"/>
</dbReference>
<dbReference type="PANTHER" id="PTHR45677:SF8">
    <property type="entry name" value="CYSTEINE SULFINIC ACID DECARBOXYLASE"/>
    <property type="match status" value="1"/>
</dbReference>
<evidence type="ECO:0000256" key="1">
    <source>
        <dbReference type="ARBA" id="ARBA00001933"/>
    </source>
</evidence>
<dbReference type="GO" id="GO:0005737">
    <property type="term" value="C:cytoplasm"/>
    <property type="evidence" value="ECO:0007669"/>
    <property type="project" value="TreeGrafter"/>
</dbReference>
<evidence type="ECO:0000256" key="6">
    <source>
        <dbReference type="PIRSR" id="PIRSR602129-50"/>
    </source>
</evidence>
<proteinExistence type="inferred from homology"/>
<dbReference type="InterPro" id="IPR015424">
    <property type="entry name" value="PyrdxlP-dep_Trfase"/>
</dbReference>
<reference evidence="8 9" key="1">
    <citation type="submission" date="2012-06" db="EMBL/GenBank/DDBJ databases">
        <title>Complete sequence of Thiocystis violascens DSM 198.</title>
        <authorList>
            <consortium name="US DOE Joint Genome Institute"/>
            <person name="Lucas S."/>
            <person name="Han J."/>
            <person name="Lapidus A."/>
            <person name="Cheng J.-F."/>
            <person name="Goodwin L."/>
            <person name="Pitluck S."/>
            <person name="Peters L."/>
            <person name="Ovchinnikova G."/>
            <person name="Teshima H."/>
            <person name="Detter J.C."/>
            <person name="Han C."/>
            <person name="Tapia R."/>
            <person name="Land M."/>
            <person name="Hauser L."/>
            <person name="Kyrpides N."/>
            <person name="Ivanova N."/>
            <person name="Pagani I."/>
            <person name="Vogl K."/>
            <person name="Liu Z."/>
            <person name="Frigaard N.-U."/>
            <person name="Bryant D."/>
            <person name="Woyke T."/>
        </authorList>
    </citation>
    <scope>NUCLEOTIDE SEQUENCE [LARGE SCALE GENOMIC DNA]</scope>
    <source>
        <strain evidence="9">ATCC 17096 / DSM 198 / 6111</strain>
    </source>
</reference>
<keyword evidence="3" id="KW-0210">Decarboxylase</keyword>
<dbReference type="InterPro" id="IPR015422">
    <property type="entry name" value="PyrdxlP-dep_Trfase_small"/>
</dbReference>
<gene>
    <name evidence="8" type="ordered locus">Thivi_4128</name>
</gene>
<evidence type="ECO:0000256" key="3">
    <source>
        <dbReference type="ARBA" id="ARBA00022793"/>
    </source>
</evidence>
<dbReference type="KEGG" id="tvi:Thivi_4128"/>
<dbReference type="EMBL" id="CP003154">
    <property type="protein sequence ID" value="AFL75948.1"/>
    <property type="molecule type" value="Genomic_DNA"/>
</dbReference>
<dbReference type="Gene3D" id="3.90.1150.170">
    <property type="match status" value="1"/>
</dbReference>
<evidence type="ECO:0000313" key="9">
    <source>
        <dbReference type="Proteomes" id="UP000006062"/>
    </source>
</evidence>
<comment type="cofactor">
    <cofactor evidence="1 6 7">
        <name>pyridoxal 5'-phosphate</name>
        <dbReference type="ChEBI" id="CHEBI:597326"/>
    </cofactor>
</comment>
<dbReference type="InterPro" id="IPR015421">
    <property type="entry name" value="PyrdxlP-dep_Trfase_major"/>
</dbReference>
<dbReference type="SUPFAM" id="SSF53383">
    <property type="entry name" value="PLP-dependent transferases"/>
    <property type="match status" value="1"/>
</dbReference>
<dbReference type="HOGENOM" id="CLU_011856_0_4_6"/>
<accession>I3YG30</accession>
<sequence length="496" mass="54436">MVMTKVTITLIHITTPSLPPMTFRSDLDIVATALDHQVARARARAVPVLAQRPLATLIDELRLDHFARQGGLEGAALHDFMGRYLKTIINLHQPGYLGHQVAAPHPGAALGALIDALTNNPMAIYEMGPGAAAIEYFVINWMLEKVGWTPAPLDLERLGAAGYGGGVLTHGGSLANLTALIAARSKVRPDAWREGNRDDLALLAPGNNHYSIERAVGILGLGTRNIYQVPTDARGVMDPDALPRILAQVHADGRTPLALVANACSTAVGVHDRLRPLGEFCRTEGIWFHVDGAHGASALLSPEYRHLLDGVELADSLTWDAHKMLRTSAVCAALLVRDHRALDSAFSQEASYLFHDKEQPGFDFLPRAVECTKSGLGLKFYLVLAALGERGLADYVERQYRLTADAYRRMSGIEDLDLPVAPESNILCFRLPGTDARQLELRRQLLVEGDFYVTSTQFQGQRYLRLVFMNPETTLDDVERLIARIRRFVRETHGAG</sequence>
<dbReference type="Proteomes" id="UP000006062">
    <property type="component" value="Chromosome"/>
</dbReference>
<evidence type="ECO:0000256" key="2">
    <source>
        <dbReference type="ARBA" id="ARBA00009533"/>
    </source>
</evidence>
<dbReference type="Gene3D" id="3.40.640.10">
    <property type="entry name" value="Type I PLP-dependent aspartate aminotransferase-like (Major domain)"/>
    <property type="match status" value="1"/>
</dbReference>
<evidence type="ECO:0000256" key="4">
    <source>
        <dbReference type="ARBA" id="ARBA00022898"/>
    </source>
</evidence>
<keyword evidence="5 7" id="KW-0456">Lyase</keyword>
<evidence type="ECO:0000256" key="5">
    <source>
        <dbReference type="ARBA" id="ARBA00023239"/>
    </source>
</evidence>
<dbReference type="GO" id="GO:0016831">
    <property type="term" value="F:carboxy-lyase activity"/>
    <property type="evidence" value="ECO:0007669"/>
    <property type="project" value="UniProtKB-KW"/>
</dbReference>
<dbReference type="eggNOG" id="COG0076">
    <property type="taxonomic scope" value="Bacteria"/>
</dbReference>
<keyword evidence="9" id="KW-1185">Reference proteome</keyword>
<comment type="similarity">
    <text evidence="2 7">Belongs to the group II decarboxylase family.</text>
</comment>
<organism evidence="8 9">
    <name type="scientific">Thiocystis violascens (strain ATCC 17096 / DSM 198 / 6111)</name>
    <name type="common">Chromatium violascens</name>
    <dbReference type="NCBI Taxonomy" id="765911"/>
    <lineage>
        <taxon>Bacteria</taxon>
        <taxon>Pseudomonadati</taxon>
        <taxon>Pseudomonadota</taxon>
        <taxon>Gammaproteobacteria</taxon>
        <taxon>Chromatiales</taxon>
        <taxon>Chromatiaceae</taxon>
        <taxon>Thiocystis</taxon>
    </lineage>
</organism>
<protein>
    <submittedName>
        <fullName evidence="8">PLP-dependent enzyme, glutamate decarboxylase</fullName>
    </submittedName>
</protein>
<evidence type="ECO:0000256" key="7">
    <source>
        <dbReference type="RuleBase" id="RU000382"/>
    </source>
</evidence>
<keyword evidence="4 6" id="KW-0663">Pyridoxal phosphate</keyword>
<name>I3YG30_THIV6</name>
<feature type="modified residue" description="N6-(pyridoxal phosphate)lysine" evidence="6">
    <location>
        <position position="323"/>
    </location>
</feature>
<dbReference type="STRING" id="765911.Thivi_4128"/>
<evidence type="ECO:0000313" key="8">
    <source>
        <dbReference type="EMBL" id="AFL75948.1"/>
    </source>
</evidence>